<dbReference type="AlphaFoldDB" id="A0A643BVM3"/>
<organism evidence="2 3">
    <name type="scientific">Balaenoptera physalus</name>
    <name type="common">Fin whale</name>
    <name type="synonym">Balaena physalus</name>
    <dbReference type="NCBI Taxonomy" id="9770"/>
    <lineage>
        <taxon>Eukaryota</taxon>
        <taxon>Metazoa</taxon>
        <taxon>Chordata</taxon>
        <taxon>Craniata</taxon>
        <taxon>Vertebrata</taxon>
        <taxon>Euteleostomi</taxon>
        <taxon>Mammalia</taxon>
        <taxon>Eutheria</taxon>
        <taxon>Laurasiatheria</taxon>
        <taxon>Artiodactyla</taxon>
        <taxon>Whippomorpha</taxon>
        <taxon>Cetacea</taxon>
        <taxon>Mysticeti</taxon>
        <taxon>Balaenopteridae</taxon>
        <taxon>Balaenoptera</taxon>
    </lineage>
</organism>
<name>A0A643BVM3_BALPH</name>
<reference evidence="2 3" key="1">
    <citation type="journal article" date="2019" name="PLoS ONE">
        <title>Genomic analyses reveal an absence of contemporary introgressive admixture between fin whales and blue whales, despite known hybrids.</title>
        <authorList>
            <person name="Westbury M.V."/>
            <person name="Petersen B."/>
            <person name="Lorenzen E.D."/>
        </authorList>
    </citation>
    <scope>NUCLEOTIDE SEQUENCE [LARGE SCALE GENOMIC DNA]</scope>
    <source>
        <strain evidence="2">FinWhale-01</strain>
    </source>
</reference>
<comment type="caution">
    <text evidence="2">The sequence shown here is derived from an EMBL/GenBank/DDBJ whole genome shotgun (WGS) entry which is preliminary data.</text>
</comment>
<evidence type="ECO:0000256" key="1">
    <source>
        <dbReference type="SAM" id="MobiDB-lite"/>
    </source>
</evidence>
<evidence type="ECO:0000313" key="2">
    <source>
        <dbReference type="EMBL" id="KAB0391954.1"/>
    </source>
</evidence>
<keyword evidence="3" id="KW-1185">Reference proteome</keyword>
<protein>
    <submittedName>
        <fullName evidence="2">Uncharacterized protein</fullName>
    </submittedName>
</protein>
<evidence type="ECO:0000313" key="3">
    <source>
        <dbReference type="Proteomes" id="UP000437017"/>
    </source>
</evidence>
<gene>
    <name evidence="2" type="ORF">E2I00_007963</name>
</gene>
<dbReference type="Proteomes" id="UP000437017">
    <property type="component" value="Unassembled WGS sequence"/>
</dbReference>
<sequence length="88" mass="9859">CPSVLTLLSSHAAKRIIQVKRCLQWSSRRKASLKTHTPSIKSKKARLFSHYHRSVEKPTISSDDQGSQNLEVSPETSEIPEKSLTSSQ</sequence>
<feature type="region of interest" description="Disordered" evidence="1">
    <location>
        <begin position="53"/>
        <end position="88"/>
    </location>
</feature>
<accession>A0A643BVM3</accession>
<dbReference type="EMBL" id="SGJD01004119">
    <property type="protein sequence ID" value="KAB0391954.1"/>
    <property type="molecule type" value="Genomic_DNA"/>
</dbReference>
<feature type="non-terminal residue" evidence="2">
    <location>
        <position position="1"/>
    </location>
</feature>
<feature type="compositionally biased region" description="Polar residues" evidence="1">
    <location>
        <begin position="59"/>
        <end position="76"/>
    </location>
</feature>
<proteinExistence type="predicted"/>